<reference evidence="3" key="1">
    <citation type="submission" date="2022-06" db="EMBL/GenBank/DDBJ databases">
        <title>Uncovering the hologenomic basis of an extraordinary plant invasion.</title>
        <authorList>
            <person name="Bieker V.C."/>
            <person name="Martin M.D."/>
            <person name="Gilbert T."/>
            <person name="Hodgins K."/>
            <person name="Battlay P."/>
            <person name="Petersen B."/>
            <person name="Wilson J."/>
        </authorList>
    </citation>
    <scope>NUCLEOTIDE SEQUENCE</scope>
    <source>
        <strain evidence="3">AA19_3_7</strain>
        <tissue evidence="3">Leaf</tissue>
    </source>
</reference>
<name>A0AAD5BSJ9_AMBAR</name>
<keyword evidence="1" id="KW-0479">Metal-binding</keyword>
<gene>
    <name evidence="3" type="ORF">M8C21_029781</name>
</gene>
<protein>
    <submittedName>
        <fullName evidence="3">Uncharacterized protein</fullName>
    </submittedName>
</protein>
<dbReference type="EMBL" id="JAMZMK010011128">
    <property type="protein sequence ID" value="KAI7728866.1"/>
    <property type="molecule type" value="Genomic_DNA"/>
</dbReference>
<organism evidence="3 4">
    <name type="scientific">Ambrosia artemisiifolia</name>
    <name type="common">Common ragweed</name>
    <dbReference type="NCBI Taxonomy" id="4212"/>
    <lineage>
        <taxon>Eukaryota</taxon>
        <taxon>Viridiplantae</taxon>
        <taxon>Streptophyta</taxon>
        <taxon>Embryophyta</taxon>
        <taxon>Tracheophyta</taxon>
        <taxon>Spermatophyta</taxon>
        <taxon>Magnoliopsida</taxon>
        <taxon>eudicotyledons</taxon>
        <taxon>Gunneridae</taxon>
        <taxon>Pentapetalae</taxon>
        <taxon>asterids</taxon>
        <taxon>campanulids</taxon>
        <taxon>Asterales</taxon>
        <taxon>Asteraceae</taxon>
        <taxon>Asteroideae</taxon>
        <taxon>Heliantheae alliance</taxon>
        <taxon>Heliantheae</taxon>
        <taxon>Ambrosia</taxon>
    </lineage>
</organism>
<dbReference type="PANTHER" id="PTHR45868">
    <property type="entry name" value="HEAVY METAL-ASSOCIATED ISOPRENYLATED PLANT PROTEIN 33-RELATED"/>
    <property type="match status" value="1"/>
</dbReference>
<accession>A0AAD5BSJ9</accession>
<dbReference type="PANTHER" id="PTHR45868:SF57">
    <property type="entry name" value="HEAVY METAL-ASSOCIATED DOMAIN, HMA, HEAVY METAL-ASSOCIATED DOMAIN SUPERFAMILY"/>
    <property type="match status" value="1"/>
</dbReference>
<proteinExistence type="predicted"/>
<feature type="region of interest" description="Disordered" evidence="2">
    <location>
        <begin position="38"/>
        <end position="57"/>
    </location>
</feature>
<dbReference type="Proteomes" id="UP001206925">
    <property type="component" value="Unassembled WGS sequence"/>
</dbReference>
<dbReference type="AlphaFoldDB" id="A0AAD5BSJ9"/>
<sequence>KLLQSIDGVYKTVIDSKQHKATVTGSVNGDILVHKLLKSGDDEKEESRNVTPTEGLNEEQAPYQNYYPTLASHRCMGMPNI</sequence>
<evidence type="ECO:0000256" key="2">
    <source>
        <dbReference type="SAM" id="MobiDB-lite"/>
    </source>
</evidence>
<evidence type="ECO:0000313" key="4">
    <source>
        <dbReference type="Proteomes" id="UP001206925"/>
    </source>
</evidence>
<dbReference type="GO" id="GO:0046872">
    <property type="term" value="F:metal ion binding"/>
    <property type="evidence" value="ECO:0007669"/>
    <property type="project" value="UniProtKB-KW"/>
</dbReference>
<feature type="non-terminal residue" evidence="3">
    <location>
        <position position="81"/>
    </location>
</feature>
<evidence type="ECO:0000313" key="3">
    <source>
        <dbReference type="EMBL" id="KAI7728866.1"/>
    </source>
</evidence>
<evidence type="ECO:0000256" key="1">
    <source>
        <dbReference type="ARBA" id="ARBA00022723"/>
    </source>
</evidence>
<feature type="compositionally biased region" description="Basic and acidic residues" evidence="2">
    <location>
        <begin position="38"/>
        <end position="48"/>
    </location>
</feature>
<comment type="caution">
    <text evidence="3">The sequence shown here is derived from an EMBL/GenBank/DDBJ whole genome shotgun (WGS) entry which is preliminary data.</text>
</comment>
<keyword evidence="4" id="KW-1185">Reference proteome</keyword>